<keyword evidence="1" id="KW-1133">Transmembrane helix</keyword>
<dbReference type="InterPro" id="IPR027981">
    <property type="entry name" value="DUF4446"/>
</dbReference>
<dbReference type="Pfam" id="PF14584">
    <property type="entry name" value="DUF4446"/>
    <property type="match status" value="1"/>
</dbReference>
<sequence length="180" mass="19204">MDDLTSTTGVVALAAAALAFAALVVGVVTLLRVRRLRTDQTLVLGEQGEADVVAHAAALSRDFRALHGYVEDMAAHLTGRLDRVEVRLDGAISHTSLVRYDAYNEMSGRQSTTLAMLDEGRNGIVISTIHHRDTARMYVKRVIDGTGELELSPEENEAIRLALASGNDSPTPLVDGPGAA</sequence>
<gene>
    <name evidence="2" type="ORF">NBH00_00045</name>
</gene>
<evidence type="ECO:0000313" key="3">
    <source>
        <dbReference type="Proteomes" id="UP001056035"/>
    </source>
</evidence>
<accession>A0ABY5DV94</accession>
<keyword evidence="1" id="KW-0472">Membrane</keyword>
<feature type="transmembrane region" description="Helical" evidence="1">
    <location>
        <begin position="12"/>
        <end position="31"/>
    </location>
</feature>
<proteinExistence type="predicted"/>
<dbReference type="Proteomes" id="UP001056035">
    <property type="component" value="Chromosome"/>
</dbReference>
<name>A0ABY5DV94_9ACTN</name>
<organism evidence="2 3">
    <name type="scientific">Paraconexibacter antarcticus</name>
    <dbReference type="NCBI Taxonomy" id="2949664"/>
    <lineage>
        <taxon>Bacteria</taxon>
        <taxon>Bacillati</taxon>
        <taxon>Actinomycetota</taxon>
        <taxon>Thermoleophilia</taxon>
        <taxon>Solirubrobacterales</taxon>
        <taxon>Paraconexibacteraceae</taxon>
        <taxon>Paraconexibacter</taxon>
    </lineage>
</organism>
<keyword evidence="1" id="KW-0812">Transmembrane</keyword>
<evidence type="ECO:0000256" key="1">
    <source>
        <dbReference type="SAM" id="Phobius"/>
    </source>
</evidence>
<dbReference type="RefSeq" id="WP_254571317.1">
    <property type="nucleotide sequence ID" value="NZ_CP098502.1"/>
</dbReference>
<protein>
    <submittedName>
        <fullName evidence="2">DUF4446 family protein</fullName>
    </submittedName>
</protein>
<keyword evidence="3" id="KW-1185">Reference proteome</keyword>
<evidence type="ECO:0000313" key="2">
    <source>
        <dbReference type="EMBL" id="UTI64617.1"/>
    </source>
</evidence>
<reference evidence="2 3" key="1">
    <citation type="submission" date="2022-06" db="EMBL/GenBank/DDBJ databases">
        <title>Paraconexibacter antarcticus.</title>
        <authorList>
            <person name="Kim C.S."/>
        </authorList>
    </citation>
    <scope>NUCLEOTIDE SEQUENCE [LARGE SCALE GENOMIC DNA]</scope>
    <source>
        <strain evidence="2 3">02-257</strain>
    </source>
</reference>
<dbReference type="EMBL" id="CP098502">
    <property type="protein sequence ID" value="UTI64617.1"/>
    <property type="molecule type" value="Genomic_DNA"/>
</dbReference>